<dbReference type="InterPro" id="IPR049801">
    <property type="entry name" value="T7SS_assoc-like"/>
</dbReference>
<keyword evidence="2" id="KW-1185">Reference proteome</keyword>
<accession>A0ABV1VMB3</accession>
<dbReference type="RefSeq" id="WP_350724924.1">
    <property type="nucleotide sequence ID" value="NZ_JBEPCO010000061.1"/>
</dbReference>
<name>A0ABV1VMB3_9ACTN</name>
<dbReference type="NCBIfam" id="NF033533">
    <property type="entry name" value="lone7_assoc_B"/>
    <property type="match status" value="1"/>
</dbReference>
<proteinExistence type="predicted"/>
<evidence type="ECO:0000313" key="1">
    <source>
        <dbReference type="EMBL" id="MER6907631.1"/>
    </source>
</evidence>
<comment type="caution">
    <text evidence="1">The sequence shown here is derived from an EMBL/GenBank/DDBJ whole genome shotgun (WGS) entry which is preliminary data.</text>
</comment>
<protein>
    <submittedName>
        <fullName evidence="1">Type VII secretion system-associated protein</fullName>
    </submittedName>
</protein>
<gene>
    <name evidence="1" type="ORF">ABT322_28685</name>
</gene>
<organism evidence="1 2">
    <name type="scientific">Streptomyces flaveolus</name>
    <dbReference type="NCBI Taxonomy" id="67297"/>
    <lineage>
        <taxon>Bacteria</taxon>
        <taxon>Bacillati</taxon>
        <taxon>Actinomycetota</taxon>
        <taxon>Actinomycetes</taxon>
        <taxon>Kitasatosporales</taxon>
        <taxon>Streptomycetaceae</taxon>
        <taxon>Streptomyces</taxon>
    </lineage>
</organism>
<dbReference type="EMBL" id="JBEPCV010000034">
    <property type="protein sequence ID" value="MER6907631.1"/>
    <property type="molecule type" value="Genomic_DNA"/>
</dbReference>
<sequence length="143" mass="15138">MADLTKLDAQALQSFIDNDVHQFKTDIVTLRTSQPALKSLYDIANSTAPLAIGALAGDTDTGGKNVTGNTTTAARAIDTVLNRHAVALDDLERNLRNVITTMLKTQGSNLDQVDGEKFLTAIGPYDTDMSGDTSGGASQQKLV</sequence>
<evidence type="ECO:0000313" key="2">
    <source>
        <dbReference type="Proteomes" id="UP001490330"/>
    </source>
</evidence>
<reference evidence="1 2" key="1">
    <citation type="submission" date="2024-06" db="EMBL/GenBank/DDBJ databases">
        <title>The Natural Products Discovery Center: Release of the First 8490 Sequenced Strains for Exploring Actinobacteria Biosynthetic Diversity.</title>
        <authorList>
            <person name="Kalkreuter E."/>
            <person name="Kautsar S.A."/>
            <person name="Yang D."/>
            <person name="Bader C.D."/>
            <person name="Teijaro C.N."/>
            <person name="Fluegel L."/>
            <person name="Davis C.M."/>
            <person name="Simpson J.R."/>
            <person name="Lauterbach L."/>
            <person name="Steele A.D."/>
            <person name="Gui C."/>
            <person name="Meng S."/>
            <person name="Li G."/>
            <person name="Viehrig K."/>
            <person name="Ye F."/>
            <person name="Su P."/>
            <person name="Kiefer A.F."/>
            <person name="Nichols A."/>
            <person name="Cepeda A.J."/>
            <person name="Yan W."/>
            <person name="Fan B."/>
            <person name="Jiang Y."/>
            <person name="Adhikari A."/>
            <person name="Zheng C.-J."/>
            <person name="Schuster L."/>
            <person name="Cowan T.M."/>
            <person name="Smanski M.J."/>
            <person name="Chevrette M.G."/>
            <person name="De Carvalho L.P.S."/>
            <person name="Shen B."/>
        </authorList>
    </citation>
    <scope>NUCLEOTIDE SEQUENCE [LARGE SCALE GENOMIC DNA]</scope>
    <source>
        <strain evidence="1 2">NPDC000632</strain>
    </source>
</reference>
<dbReference type="Proteomes" id="UP001490330">
    <property type="component" value="Unassembled WGS sequence"/>
</dbReference>